<evidence type="ECO:0000256" key="3">
    <source>
        <dbReference type="SAM" id="Coils"/>
    </source>
</evidence>
<dbReference type="Pfam" id="PF03938">
    <property type="entry name" value="OmpH"/>
    <property type="match status" value="1"/>
</dbReference>
<dbReference type="GO" id="GO:0005829">
    <property type="term" value="C:cytosol"/>
    <property type="evidence" value="ECO:0007669"/>
    <property type="project" value="TreeGrafter"/>
</dbReference>
<keyword evidence="2 4" id="KW-0732">Signal</keyword>
<dbReference type="OrthoDB" id="1524711at2"/>
<proteinExistence type="inferred from homology"/>
<dbReference type="Gene3D" id="3.30.910.20">
    <property type="entry name" value="Skp domain"/>
    <property type="match status" value="1"/>
</dbReference>
<dbReference type="SUPFAM" id="SSF111384">
    <property type="entry name" value="OmpH-like"/>
    <property type="match status" value="1"/>
</dbReference>
<evidence type="ECO:0000256" key="2">
    <source>
        <dbReference type="ARBA" id="ARBA00022729"/>
    </source>
</evidence>
<dbReference type="EMBL" id="FQUS01000003">
    <property type="protein sequence ID" value="SHE78706.1"/>
    <property type="molecule type" value="Genomic_DNA"/>
</dbReference>
<dbReference type="STRING" id="1194090.SAMN05443144_103179"/>
<dbReference type="PANTHER" id="PTHR35089:SF1">
    <property type="entry name" value="CHAPERONE PROTEIN SKP"/>
    <property type="match status" value="1"/>
</dbReference>
<organism evidence="5 6">
    <name type="scientific">Fodinibius roseus</name>
    <dbReference type="NCBI Taxonomy" id="1194090"/>
    <lineage>
        <taxon>Bacteria</taxon>
        <taxon>Pseudomonadati</taxon>
        <taxon>Balneolota</taxon>
        <taxon>Balneolia</taxon>
        <taxon>Balneolales</taxon>
        <taxon>Balneolaceae</taxon>
        <taxon>Fodinibius</taxon>
    </lineage>
</organism>
<dbReference type="GO" id="GO:0051082">
    <property type="term" value="F:unfolded protein binding"/>
    <property type="evidence" value="ECO:0007669"/>
    <property type="project" value="InterPro"/>
</dbReference>
<sequence>MIKKILSAAGLFLFLISTAASAQLKIGYMNTQQVLSELPQRSEVEQQLNSYIESRRGELEERITDFQNEVAAYQENQENMSEQEIQQREQELAQQEASVQEFQQNLQSQIQERRAKLLEPLYNAMDQAIADVAESNDLDFVLNQATTNGENVIYYSADQQLDITQQVIQRVKETSATN</sequence>
<dbReference type="InterPro" id="IPR024930">
    <property type="entry name" value="Skp_dom_sf"/>
</dbReference>
<dbReference type="GO" id="GO:0050821">
    <property type="term" value="P:protein stabilization"/>
    <property type="evidence" value="ECO:0007669"/>
    <property type="project" value="TreeGrafter"/>
</dbReference>
<dbReference type="AlphaFoldDB" id="A0A1M4WBU9"/>
<dbReference type="SMART" id="SM00935">
    <property type="entry name" value="OmpH"/>
    <property type="match status" value="1"/>
</dbReference>
<feature type="coiled-coil region" evidence="3">
    <location>
        <begin position="56"/>
        <end position="112"/>
    </location>
</feature>
<evidence type="ECO:0000313" key="6">
    <source>
        <dbReference type="Proteomes" id="UP000184041"/>
    </source>
</evidence>
<evidence type="ECO:0000256" key="4">
    <source>
        <dbReference type="SAM" id="SignalP"/>
    </source>
</evidence>
<keyword evidence="6" id="KW-1185">Reference proteome</keyword>
<dbReference type="InterPro" id="IPR005632">
    <property type="entry name" value="Chaperone_Skp"/>
</dbReference>
<dbReference type="RefSeq" id="WP_073059734.1">
    <property type="nucleotide sequence ID" value="NZ_FQUS01000003.1"/>
</dbReference>
<gene>
    <name evidence="5" type="ORF">SAMN05443144_103179</name>
</gene>
<name>A0A1M4WBU9_9BACT</name>
<evidence type="ECO:0000256" key="1">
    <source>
        <dbReference type="ARBA" id="ARBA00009091"/>
    </source>
</evidence>
<comment type="similarity">
    <text evidence="1">Belongs to the Skp family.</text>
</comment>
<feature type="chain" id="PRO_5012409180" evidence="4">
    <location>
        <begin position="23"/>
        <end position="178"/>
    </location>
</feature>
<keyword evidence="3" id="KW-0175">Coiled coil</keyword>
<dbReference type="Proteomes" id="UP000184041">
    <property type="component" value="Unassembled WGS sequence"/>
</dbReference>
<feature type="signal peptide" evidence="4">
    <location>
        <begin position="1"/>
        <end position="22"/>
    </location>
</feature>
<evidence type="ECO:0000313" key="5">
    <source>
        <dbReference type="EMBL" id="SHE78706.1"/>
    </source>
</evidence>
<accession>A0A1M4WBU9</accession>
<protein>
    <submittedName>
        <fullName evidence="5">Periplasmic chaperone for outer membrane proteins Skp</fullName>
    </submittedName>
</protein>
<dbReference type="PANTHER" id="PTHR35089">
    <property type="entry name" value="CHAPERONE PROTEIN SKP"/>
    <property type="match status" value="1"/>
</dbReference>
<reference evidence="5 6" key="1">
    <citation type="submission" date="2016-11" db="EMBL/GenBank/DDBJ databases">
        <authorList>
            <person name="Jaros S."/>
            <person name="Januszkiewicz K."/>
            <person name="Wedrychowicz H."/>
        </authorList>
    </citation>
    <scope>NUCLEOTIDE SEQUENCE [LARGE SCALE GENOMIC DNA]</scope>
    <source>
        <strain evidence="5 6">DSM 21986</strain>
    </source>
</reference>